<proteinExistence type="predicted"/>
<evidence type="ECO:0000256" key="1">
    <source>
        <dbReference type="SAM" id="Phobius"/>
    </source>
</evidence>
<dbReference type="RefSeq" id="WP_015503983.1">
    <property type="nucleotide sequence ID" value="NZ_CAYARO010000008.1"/>
</dbReference>
<reference evidence="2 3" key="1">
    <citation type="submission" date="2016-10" db="EMBL/GenBank/DDBJ databases">
        <title>Complete genome of the TMA-utilizing, human hosted archaeon Methanomethylophilus alvus Gen. nov, sp. nov., strain Mx-05, derived from a pure culture.</title>
        <authorList>
            <person name="Brugere J.-F."/>
            <person name="Ben Hania W."/>
            <person name="Chaudhary P.P."/>
            <person name="Gaci N."/>
            <person name="Borrel G."/>
            <person name="Cao Van Tuat L."/>
            <person name="Fardeau M.-L."/>
            <person name="Harris H.M.B."/>
            <person name="O'Toole P.W."/>
            <person name="Ollivier B."/>
        </authorList>
    </citation>
    <scope>NUCLEOTIDE SEQUENCE [LARGE SCALE GENOMIC DNA]</scope>
    <source>
        <strain evidence="2 3">Mx-05</strain>
    </source>
</reference>
<evidence type="ECO:0008006" key="4">
    <source>
        <dbReference type="Google" id="ProtNLM"/>
    </source>
</evidence>
<keyword evidence="1" id="KW-1133">Transmembrane helix</keyword>
<keyword evidence="1" id="KW-0812">Transmembrane</keyword>
<name>A0A3G3IFF6_9ARCH</name>
<feature type="transmembrane region" description="Helical" evidence="1">
    <location>
        <begin position="137"/>
        <end position="156"/>
    </location>
</feature>
<feature type="transmembrane region" description="Helical" evidence="1">
    <location>
        <begin position="20"/>
        <end position="46"/>
    </location>
</feature>
<feature type="transmembrane region" description="Helical" evidence="1">
    <location>
        <begin position="168"/>
        <end position="190"/>
    </location>
</feature>
<accession>A0A3G3IFF6</accession>
<feature type="transmembrane region" description="Helical" evidence="1">
    <location>
        <begin position="58"/>
        <end position="83"/>
    </location>
</feature>
<dbReference type="GeneID" id="41320875"/>
<dbReference type="OMA" id="MIMSFVI"/>
<dbReference type="AlphaFoldDB" id="A0A3G3IFF6"/>
<gene>
    <name evidence="2" type="ORF">BKD89_00355</name>
</gene>
<dbReference type="Proteomes" id="UP000273278">
    <property type="component" value="Chromosome"/>
</dbReference>
<organism evidence="2 3">
    <name type="scientific">Methanomethylophilus alvi</name>
    <dbReference type="NCBI Taxonomy" id="1291540"/>
    <lineage>
        <taxon>Archaea</taxon>
        <taxon>Methanobacteriati</taxon>
        <taxon>Thermoplasmatota</taxon>
        <taxon>Thermoplasmata</taxon>
        <taxon>Methanomassiliicoccales</taxon>
        <taxon>Methanomethylophilaceae</taxon>
        <taxon>Methanomethylophilus</taxon>
    </lineage>
</organism>
<protein>
    <recommendedName>
        <fullName evidence="4">DedA family protein</fullName>
    </recommendedName>
</protein>
<dbReference type="EMBL" id="CP017686">
    <property type="protein sequence ID" value="AYQ54272.1"/>
    <property type="molecule type" value="Genomic_DNA"/>
</dbReference>
<evidence type="ECO:0000313" key="2">
    <source>
        <dbReference type="EMBL" id="AYQ54272.1"/>
    </source>
</evidence>
<keyword evidence="1" id="KW-0472">Membrane</keyword>
<evidence type="ECO:0000313" key="3">
    <source>
        <dbReference type="Proteomes" id="UP000273278"/>
    </source>
</evidence>
<sequence>MSTNIGQIIYDLFGDNGDLGVLLCIFLIFLLDALLVPTLPELFFILGFMAGAEHNTPIVFGCELLLVAILAELVGILSLYYVVKHIRIPKKIEKLVDTYTKFLVMGDERLLLLNRIAPMIPFAGAFIAIAKWDLKKSMFYIVLGCVLKYGIIMLLSNMFLDFFNSDQAQLFMIIMIVVVIAVSMIMSFVIKKRHGLDEKQPPENED</sequence>